<dbReference type="SMART" id="SM00047">
    <property type="entry name" value="LYZ2"/>
    <property type="match status" value="1"/>
</dbReference>
<dbReference type="Gene3D" id="1.10.530.10">
    <property type="match status" value="1"/>
</dbReference>
<dbReference type="Proteomes" id="UP000189299">
    <property type="component" value="Unassembled WGS sequence"/>
</dbReference>
<evidence type="ECO:0000256" key="2">
    <source>
        <dbReference type="ARBA" id="ARBA00022801"/>
    </source>
</evidence>
<comment type="caution">
    <text evidence="5">The sequence shown here is derived from an EMBL/GenBank/DDBJ whole genome shotgun (WGS) entry which is preliminary data.</text>
</comment>
<dbReference type="InterPro" id="IPR011055">
    <property type="entry name" value="Dup_hybrid_motif"/>
</dbReference>
<dbReference type="PANTHER" id="PTHR33308:SF9">
    <property type="entry name" value="PEPTIDOGLYCAN HYDROLASE FLGJ"/>
    <property type="match status" value="1"/>
</dbReference>
<dbReference type="Gene3D" id="4.10.80.30">
    <property type="entry name" value="DNA polymerase, domain 6"/>
    <property type="match status" value="1"/>
</dbReference>
<dbReference type="SUPFAM" id="SSF51261">
    <property type="entry name" value="Duplicated hybrid motif"/>
    <property type="match status" value="1"/>
</dbReference>
<comment type="similarity">
    <text evidence="1">Belongs to the glycosyl hydrolase 73 family.</text>
</comment>
<dbReference type="EMBL" id="MSTR01000007">
    <property type="protein sequence ID" value="ONN43116.1"/>
    <property type="molecule type" value="Genomic_DNA"/>
</dbReference>
<dbReference type="OrthoDB" id="2155627at2"/>
<dbReference type="InterPro" id="IPR016047">
    <property type="entry name" value="M23ase_b-sheet_dom"/>
</dbReference>
<name>A0A1V2UIK7_ENTMU</name>
<gene>
    <name evidence="5" type="ORF">BTN92_08600</name>
</gene>
<dbReference type="InterPro" id="IPR051056">
    <property type="entry name" value="Glycosyl_Hydrolase_73"/>
</dbReference>
<dbReference type="CDD" id="cd12797">
    <property type="entry name" value="M23_peptidase"/>
    <property type="match status" value="1"/>
</dbReference>
<dbReference type="Gene3D" id="2.70.70.10">
    <property type="entry name" value="Glucose Permease (Domain IIA)"/>
    <property type="match status" value="1"/>
</dbReference>
<dbReference type="Pfam" id="PF01832">
    <property type="entry name" value="Glucosaminidase"/>
    <property type="match status" value="1"/>
</dbReference>
<dbReference type="Pfam" id="PF01551">
    <property type="entry name" value="Peptidase_M23"/>
    <property type="match status" value="1"/>
</dbReference>
<keyword evidence="2" id="KW-0378">Hydrolase</keyword>
<evidence type="ECO:0000313" key="6">
    <source>
        <dbReference type="Proteomes" id="UP000189299"/>
    </source>
</evidence>
<feature type="region of interest" description="Disordered" evidence="3">
    <location>
        <begin position="35"/>
        <end position="169"/>
    </location>
</feature>
<evidence type="ECO:0000256" key="3">
    <source>
        <dbReference type="SAM" id="MobiDB-lite"/>
    </source>
</evidence>
<feature type="compositionally biased region" description="Low complexity" evidence="3">
    <location>
        <begin position="35"/>
        <end position="56"/>
    </location>
</feature>
<sequence>MKKMSKLFCVATLLATPSATQMNKVFASEQDKATIDSSFIEESTIDSTTSTSDSSSQINEEIGTTESTVGDATISSTETTESTDDNKTDVTESSQQLEESTENTQEEQSSTNMGATPHPSGSINIPKPDFHRPTPPTIRQPDLSQFTTEPIYPENVNDSRRQETSKQTSAKSESIELFIKKIGEDARKIAQENDLYASVILAQAILESGAGSSILSQAPYYNLFGIKGAFNEQGVYLATQEDNGYGQQSVTLAQFRKYSGYEESFQDYAKLMKNGLIGNPTFYQGTWKSKTTSYHDATKALTGTYATDIYYGDKLDQLIETYELTEYDEAKEVIVSETNYCMPLDSYTVTSEFGIRGSEFHRGIDLAAPMGTPIKAAKAGKVIMADTHYSWGNYVVIQHEDGTTMLYAHLDRYVVSAGQQVGQGSVIGFVGSTGNSTGPHLHLELCKDNSLLKTKLMNPRTVLPIR</sequence>
<evidence type="ECO:0000256" key="1">
    <source>
        <dbReference type="ARBA" id="ARBA00010266"/>
    </source>
</evidence>
<dbReference type="RefSeq" id="WP_077151613.1">
    <property type="nucleotide sequence ID" value="NZ_CABMMO010000007.1"/>
</dbReference>
<dbReference type="InterPro" id="IPR002901">
    <property type="entry name" value="MGlyc_endo_b_GlcNAc-like_dom"/>
</dbReference>
<accession>A0A1V2UIK7</accession>
<dbReference type="AlphaFoldDB" id="A0A1V2UIK7"/>
<organism evidence="5 6">
    <name type="scientific">Enterococcus mundtii</name>
    <dbReference type="NCBI Taxonomy" id="53346"/>
    <lineage>
        <taxon>Bacteria</taxon>
        <taxon>Bacillati</taxon>
        <taxon>Bacillota</taxon>
        <taxon>Bacilli</taxon>
        <taxon>Lactobacillales</taxon>
        <taxon>Enterococcaceae</taxon>
        <taxon>Enterococcus</taxon>
    </lineage>
</organism>
<feature type="compositionally biased region" description="Polar residues" evidence="3">
    <location>
        <begin position="57"/>
        <end position="70"/>
    </location>
</feature>
<dbReference type="PANTHER" id="PTHR33308">
    <property type="entry name" value="PEPTIDOGLYCAN HYDROLASE FLGJ"/>
    <property type="match status" value="1"/>
</dbReference>
<dbReference type="GO" id="GO:0004040">
    <property type="term" value="F:amidase activity"/>
    <property type="evidence" value="ECO:0007669"/>
    <property type="project" value="InterPro"/>
</dbReference>
<feature type="domain" description="Mannosyl-glycoprotein endo-beta-N-acetylglucosamidase-like" evidence="4">
    <location>
        <begin position="166"/>
        <end position="328"/>
    </location>
</feature>
<evidence type="ECO:0000259" key="4">
    <source>
        <dbReference type="SMART" id="SM00047"/>
    </source>
</evidence>
<evidence type="ECO:0000313" key="5">
    <source>
        <dbReference type="EMBL" id="ONN43116.1"/>
    </source>
</evidence>
<protein>
    <recommendedName>
        <fullName evidence="4">Mannosyl-glycoprotein endo-beta-N-acetylglucosamidase-like domain-containing protein</fullName>
    </recommendedName>
</protein>
<reference evidence="5 6" key="1">
    <citation type="submission" date="2016-12" db="EMBL/GenBank/DDBJ databases">
        <authorList>
            <person name="Song W.-J."/>
            <person name="Kurnit D.M."/>
        </authorList>
    </citation>
    <scope>NUCLEOTIDE SEQUENCE [LARGE SCALE GENOMIC DNA]</scope>
    <source>
        <strain evidence="5 6">CGB1038-1_S1</strain>
    </source>
</reference>
<proteinExistence type="inferred from homology"/>